<comment type="caution">
    <text evidence="3">The sequence shown here is derived from an EMBL/GenBank/DDBJ whole genome shotgun (WGS) entry which is preliminary data.</text>
</comment>
<reference evidence="3" key="1">
    <citation type="submission" date="2019-09" db="EMBL/GenBank/DDBJ databases">
        <title>Genomic analysis of Haloferax sp. CBA1149.</title>
        <authorList>
            <person name="Roh S.W."/>
        </authorList>
    </citation>
    <scope>NUCLEOTIDE SEQUENCE</scope>
    <source>
        <strain evidence="3">CBA1149</strain>
    </source>
</reference>
<sequence length="637" mass="67777">MTSTQSDLAGLSRFIFRAPNWYTSLGFALLVAAMAGIAAFDSGDLAGSWRGIFFLGRDAWEGIFFIGIPTVVAAFGTTGVDRFVGGKLTHNRSSLLALAGEVIIVTFVTIAAIISVFTGLGQRFVFDALVVALASVFAFRLLIIMAVSRSSLPIAAVPASIQTLTSAALLFIYSGTLRFFEVGGPILDAYLLPYLARPDRAPPELSAIALSHFQLLAITCVIYSLGVYTFLRVVDRPWRRSLGVSVLDFIRGFIGHVAEGTRELEDFFEQLGQEAIVPVTVLSFQRNDGTEKARFVLPMIHPGPMGEIGGGNFPERVARRAEGLAFPPHATAGHDFNLVTEREVDVVLDAADAAYETIEYTDEATESVRVESGDAKMLGQGFGDDAVLVSTYAPLFADDVEYAVGLSAAAEARTTGLENVLLVDAHNCNNGLQGADLGHVTPGSKRSFDMITAAGLAGDELSDTSRGTLTLGTAWDETNWVPREGIGPLGIRVAVTDVNDQVTAYVLIDGNNMEPGLRDHIVDTLTTGPDALADVAEVMTTDTHIVNTVEAENQVGAAIDHDELLATIEDLVEQARSDREPVTGGMATQRAEVTIFGNDRTETLASHANAVVSMGGALALAVILASMAVSLLVFFLA</sequence>
<proteinExistence type="predicted"/>
<feature type="transmembrane region" description="Helical" evidence="1">
    <location>
        <begin position="21"/>
        <end position="40"/>
    </location>
</feature>
<dbReference type="InterPro" id="IPR019204">
    <property type="entry name" value="DUF2070_membrane"/>
</dbReference>
<dbReference type="Pfam" id="PF09843">
    <property type="entry name" value="DUF2070"/>
    <property type="match status" value="1"/>
</dbReference>
<name>A0A643JTP7_9EURY</name>
<organism evidence="3">
    <name type="scientific">Haloferax sp. CBA1149</name>
    <dbReference type="NCBI Taxonomy" id="2650753"/>
    <lineage>
        <taxon>Archaea</taxon>
        <taxon>Methanobacteriati</taxon>
        <taxon>Methanobacteriota</taxon>
        <taxon>Stenosarchaea group</taxon>
        <taxon>Halobacteria</taxon>
        <taxon>Halobacteriales</taxon>
        <taxon>Haloferacaceae</taxon>
        <taxon>Haloferax</taxon>
    </lineage>
</organism>
<feature type="transmembrane region" description="Helical" evidence="1">
    <location>
        <begin position="124"/>
        <end position="147"/>
    </location>
</feature>
<feature type="transmembrane region" description="Helical" evidence="1">
    <location>
        <begin position="207"/>
        <end position="231"/>
    </location>
</feature>
<feature type="transmembrane region" description="Helical" evidence="1">
    <location>
        <begin position="610"/>
        <end position="636"/>
    </location>
</feature>
<evidence type="ECO:0000313" key="3">
    <source>
        <dbReference type="EMBL" id="KAB1186588.1"/>
    </source>
</evidence>
<keyword evidence="1" id="KW-0472">Membrane</keyword>
<keyword evidence="1" id="KW-1133">Transmembrane helix</keyword>
<feature type="domain" description="DUF2070" evidence="2">
    <location>
        <begin position="9"/>
        <end position="630"/>
    </location>
</feature>
<gene>
    <name evidence="3" type="ORF">Hfx1149_00460</name>
</gene>
<feature type="transmembrane region" description="Helical" evidence="1">
    <location>
        <begin position="60"/>
        <end position="83"/>
    </location>
</feature>
<dbReference type="EMBL" id="VZUS01000001">
    <property type="protein sequence ID" value="KAB1186588.1"/>
    <property type="molecule type" value="Genomic_DNA"/>
</dbReference>
<dbReference type="RefSeq" id="WP_151134399.1">
    <property type="nucleotide sequence ID" value="NZ_VZUS01000001.1"/>
</dbReference>
<accession>A0A643JTP7</accession>
<feature type="transmembrane region" description="Helical" evidence="1">
    <location>
        <begin position="154"/>
        <end position="173"/>
    </location>
</feature>
<feature type="transmembrane region" description="Helical" evidence="1">
    <location>
        <begin position="95"/>
        <end position="118"/>
    </location>
</feature>
<dbReference type="AlphaFoldDB" id="A0A643JTP7"/>
<protein>
    <submittedName>
        <fullName evidence="3">DUF2070 family protein</fullName>
    </submittedName>
</protein>
<keyword evidence="1" id="KW-0812">Transmembrane</keyword>
<evidence type="ECO:0000259" key="2">
    <source>
        <dbReference type="Pfam" id="PF09843"/>
    </source>
</evidence>
<evidence type="ECO:0000256" key="1">
    <source>
        <dbReference type="SAM" id="Phobius"/>
    </source>
</evidence>